<dbReference type="EMBL" id="CAJRST010012224">
    <property type="protein sequence ID" value="CAG5928399.1"/>
    <property type="molecule type" value="Genomic_DNA"/>
</dbReference>
<dbReference type="Proteomes" id="UP000677803">
    <property type="component" value="Unassembled WGS sequence"/>
</dbReference>
<dbReference type="OrthoDB" id="4062651at2759"/>
<name>A0A8S4B2F1_9TELE</name>
<dbReference type="InterPro" id="IPR000719">
    <property type="entry name" value="Prot_kinase_dom"/>
</dbReference>
<feature type="domain" description="Protein kinase" evidence="1">
    <location>
        <begin position="1"/>
        <end position="214"/>
    </location>
</feature>
<dbReference type="InterPro" id="IPR011009">
    <property type="entry name" value="Kinase-like_dom_sf"/>
</dbReference>
<sequence length="225" mass="25478">MEYGGEQSLNDLIEKRREEGLKAFPAANIEKVALHVARGLQYLHTEKKLLHGDMKSCNVVIKGDFETVKICDVGVSLQLDENMRVSDPDAEYIGTEPWKPKEALEEGGEITDKTDIFAYGLTLWEMMTLAMPHLEMLEDDDDEEDEEEEDSIEESFDEDAYYERLGTRPELDAEALGGSYRRVVELFYVCTEEDPKKRPSAAQILQALESNAPLDRAPSEVIVID</sequence>
<keyword evidence="3" id="KW-1185">Reference proteome</keyword>
<dbReference type="AlphaFoldDB" id="A0A8S4B2F1"/>
<comment type="caution">
    <text evidence="2">The sequence shown here is derived from an EMBL/GenBank/DDBJ whole genome shotgun (WGS) entry which is preliminary data.</text>
</comment>
<dbReference type="PROSITE" id="PS50011">
    <property type="entry name" value="PROTEIN_KINASE_DOM"/>
    <property type="match status" value="1"/>
</dbReference>
<evidence type="ECO:0000313" key="3">
    <source>
        <dbReference type="Proteomes" id="UP000677803"/>
    </source>
</evidence>
<dbReference type="GO" id="GO:0005524">
    <property type="term" value="F:ATP binding"/>
    <property type="evidence" value="ECO:0007669"/>
    <property type="project" value="InterPro"/>
</dbReference>
<dbReference type="SMART" id="SM00220">
    <property type="entry name" value="S_TKc"/>
    <property type="match status" value="1"/>
</dbReference>
<dbReference type="SUPFAM" id="SSF56112">
    <property type="entry name" value="Protein kinase-like (PK-like)"/>
    <property type="match status" value="1"/>
</dbReference>
<proteinExistence type="predicted"/>
<dbReference type="Gene3D" id="1.10.510.10">
    <property type="entry name" value="Transferase(Phosphotransferase) domain 1"/>
    <property type="match status" value="1"/>
</dbReference>
<dbReference type="InterPro" id="IPR051681">
    <property type="entry name" value="Ser/Thr_Kinases-Pseudokinases"/>
</dbReference>
<evidence type="ECO:0000259" key="1">
    <source>
        <dbReference type="PROSITE" id="PS50011"/>
    </source>
</evidence>
<dbReference type="PROSITE" id="PS00108">
    <property type="entry name" value="PROTEIN_KINASE_ST"/>
    <property type="match status" value="1"/>
</dbReference>
<protein>
    <submittedName>
        <fullName evidence="2">(Atlantic silverside) hypothetical protein</fullName>
    </submittedName>
</protein>
<dbReference type="PIRSF" id="PIRSF000654">
    <property type="entry name" value="Integrin-linked_kinase"/>
    <property type="match status" value="1"/>
</dbReference>
<accession>A0A8S4B2F1</accession>
<gene>
    <name evidence="2" type="ORF">MMEN_LOCUS12055</name>
</gene>
<dbReference type="InterPro" id="IPR008271">
    <property type="entry name" value="Ser/Thr_kinase_AS"/>
</dbReference>
<evidence type="ECO:0000313" key="2">
    <source>
        <dbReference type="EMBL" id="CAG5928399.1"/>
    </source>
</evidence>
<organism evidence="2 3">
    <name type="scientific">Menidia menidia</name>
    <name type="common">Atlantic silverside</name>
    <dbReference type="NCBI Taxonomy" id="238744"/>
    <lineage>
        <taxon>Eukaryota</taxon>
        <taxon>Metazoa</taxon>
        <taxon>Chordata</taxon>
        <taxon>Craniata</taxon>
        <taxon>Vertebrata</taxon>
        <taxon>Euteleostomi</taxon>
        <taxon>Actinopterygii</taxon>
        <taxon>Neopterygii</taxon>
        <taxon>Teleostei</taxon>
        <taxon>Neoteleostei</taxon>
        <taxon>Acanthomorphata</taxon>
        <taxon>Ovalentaria</taxon>
        <taxon>Atherinomorphae</taxon>
        <taxon>Atheriniformes</taxon>
        <taxon>Atherinopsidae</taxon>
        <taxon>Menidiinae</taxon>
        <taxon>Menidia</taxon>
    </lineage>
</organism>
<dbReference type="GO" id="GO:0004674">
    <property type="term" value="F:protein serine/threonine kinase activity"/>
    <property type="evidence" value="ECO:0007669"/>
    <property type="project" value="TreeGrafter"/>
</dbReference>
<dbReference type="PANTHER" id="PTHR44329">
    <property type="entry name" value="SERINE/THREONINE-PROTEIN KINASE TNNI3K-RELATED"/>
    <property type="match status" value="1"/>
</dbReference>
<reference evidence="2" key="1">
    <citation type="submission" date="2021-05" db="EMBL/GenBank/DDBJ databases">
        <authorList>
            <person name="Tigano A."/>
        </authorList>
    </citation>
    <scope>NUCLEOTIDE SEQUENCE</scope>
</reference>
<dbReference type="Pfam" id="PF00069">
    <property type="entry name" value="Pkinase"/>
    <property type="match status" value="1"/>
</dbReference>